<accession>T0Q8X0</accession>
<dbReference type="AlphaFoldDB" id="T0Q8X0"/>
<dbReference type="STRING" id="1156394.T0Q8X0"/>
<reference evidence="2 3" key="1">
    <citation type="submission" date="2012-04" db="EMBL/GenBank/DDBJ databases">
        <title>The Genome Sequence of Saprolegnia declina VS20.</title>
        <authorList>
            <consortium name="The Broad Institute Genome Sequencing Platform"/>
            <person name="Russ C."/>
            <person name="Nusbaum C."/>
            <person name="Tyler B."/>
            <person name="van West P."/>
            <person name="Dieguez-Uribeondo J."/>
            <person name="de Bruijn I."/>
            <person name="Tripathy S."/>
            <person name="Jiang R."/>
            <person name="Young S.K."/>
            <person name="Zeng Q."/>
            <person name="Gargeya S."/>
            <person name="Fitzgerald M."/>
            <person name="Haas B."/>
            <person name="Abouelleil A."/>
            <person name="Alvarado L."/>
            <person name="Arachchi H.M."/>
            <person name="Berlin A."/>
            <person name="Chapman S.B."/>
            <person name="Goldberg J."/>
            <person name="Griggs A."/>
            <person name="Gujja S."/>
            <person name="Hansen M."/>
            <person name="Howarth C."/>
            <person name="Imamovic A."/>
            <person name="Larimer J."/>
            <person name="McCowen C."/>
            <person name="Montmayeur A."/>
            <person name="Murphy C."/>
            <person name="Neiman D."/>
            <person name="Pearson M."/>
            <person name="Priest M."/>
            <person name="Roberts A."/>
            <person name="Saif S."/>
            <person name="Shea T."/>
            <person name="Sisk P."/>
            <person name="Sykes S."/>
            <person name="Wortman J."/>
            <person name="Nusbaum C."/>
            <person name="Birren B."/>
        </authorList>
    </citation>
    <scope>NUCLEOTIDE SEQUENCE [LARGE SCALE GENOMIC DNA]</scope>
    <source>
        <strain evidence="2 3">VS20</strain>
    </source>
</reference>
<dbReference type="OrthoDB" id="10373474at2759"/>
<proteinExistence type="predicted"/>
<dbReference type="eggNOG" id="ENOG502S845">
    <property type="taxonomic scope" value="Eukaryota"/>
</dbReference>
<dbReference type="EMBL" id="JH767180">
    <property type="protein sequence ID" value="EQC29910.1"/>
    <property type="molecule type" value="Genomic_DNA"/>
</dbReference>
<keyword evidence="1" id="KW-0175">Coiled coil</keyword>
<dbReference type="VEuPathDB" id="FungiDB:SDRG_12454"/>
<sequence>MSTTESPDARDRVNPTLVIKSYDSYEAGVQIALHKDTELMKKVATMEEFLKCISAHQYKEALKLVNTMLKSAVAASHGFACNTDIVRTLGDYQTLVVDTDIAADAFLRGCMQVLKSYKLAFVFLLKGNLVKTKKMLLSTCEVAGRMEAIAGKLAEKAEKAMKGAQASLEETKRVTSKENKKKEDKELALELTKNLEARAKCCEADVAAAKLAVENAEKERRKQGFVDTTDTTSSSFWGFFYTVVSRQGARDMRKHVEAIENEARASCRKALEKQHEVNQAIIDIVRMLADDQPYGRAFAALELTVKALGTIKTTFENVREFWSKLKTRYGEIAADSNRDYIDEVADPDTIAECYDLMTSSWHEWLALTKISYDTIQGMKDVKTEAHAIMSDLPNSAEASERHQDLVEDLEKALKDYDALIKEQIKQQQQ</sequence>
<dbReference type="InParanoid" id="T0Q8X0"/>
<dbReference type="PANTHER" id="PTHR37508">
    <property type="entry name" value="TRANSMEMBRANE PROTEIN"/>
    <property type="match status" value="1"/>
</dbReference>
<evidence type="ECO:0000256" key="1">
    <source>
        <dbReference type="SAM" id="Coils"/>
    </source>
</evidence>
<name>T0Q8X0_SAPDV</name>
<evidence type="ECO:0000313" key="3">
    <source>
        <dbReference type="Proteomes" id="UP000030762"/>
    </source>
</evidence>
<dbReference type="Proteomes" id="UP000030762">
    <property type="component" value="Unassembled WGS sequence"/>
</dbReference>
<keyword evidence="3" id="KW-1185">Reference proteome</keyword>
<gene>
    <name evidence="2" type="ORF">SDRG_12454</name>
</gene>
<protein>
    <submittedName>
        <fullName evidence="2">Uncharacterized protein</fullName>
    </submittedName>
</protein>
<dbReference type="RefSeq" id="XP_008616749.1">
    <property type="nucleotide sequence ID" value="XM_008618527.1"/>
</dbReference>
<feature type="coiled-coil region" evidence="1">
    <location>
        <begin position="395"/>
        <end position="426"/>
    </location>
</feature>
<organism evidence="2 3">
    <name type="scientific">Saprolegnia diclina (strain VS20)</name>
    <dbReference type="NCBI Taxonomy" id="1156394"/>
    <lineage>
        <taxon>Eukaryota</taxon>
        <taxon>Sar</taxon>
        <taxon>Stramenopiles</taxon>
        <taxon>Oomycota</taxon>
        <taxon>Saprolegniomycetes</taxon>
        <taxon>Saprolegniales</taxon>
        <taxon>Saprolegniaceae</taxon>
        <taxon>Saprolegnia</taxon>
    </lineage>
</organism>
<dbReference type="GeneID" id="19953181"/>
<evidence type="ECO:0000313" key="2">
    <source>
        <dbReference type="EMBL" id="EQC29910.1"/>
    </source>
</evidence>
<dbReference type="PANTHER" id="PTHR37508:SF1">
    <property type="entry name" value="TRANSMEMBRANE PROTEIN"/>
    <property type="match status" value="1"/>
</dbReference>